<feature type="domain" description="Penicillin-binding protein dimerisation" evidence="12">
    <location>
        <begin position="78"/>
        <end position="314"/>
    </location>
</feature>
<feature type="domain" description="Penicillin-binding protein transpeptidase" evidence="11">
    <location>
        <begin position="363"/>
        <end position="696"/>
    </location>
</feature>
<dbReference type="GO" id="GO:0071555">
    <property type="term" value="P:cell wall organization"/>
    <property type="evidence" value="ECO:0007669"/>
    <property type="project" value="UniProtKB-KW"/>
</dbReference>
<dbReference type="InterPro" id="IPR001460">
    <property type="entry name" value="PCN-bd_Tpept"/>
</dbReference>
<evidence type="ECO:0000256" key="7">
    <source>
        <dbReference type="ARBA" id="ARBA00022989"/>
    </source>
</evidence>
<evidence type="ECO:0000256" key="5">
    <source>
        <dbReference type="ARBA" id="ARBA00022960"/>
    </source>
</evidence>
<evidence type="ECO:0000313" key="13">
    <source>
        <dbReference type="EMBL" id="MBP1043732.1"/>
    </source>
</evidence>
<keyword evidence="7 10" id="KW-1133">Transmembrane helix</keyword>
<dbReference type="SUPFAM" id="SSF56601">
    <property type="entry name" value="beta-lactamase/transpeptidase-like"/>
    <property type="match status" value="1"/>
</dbReference>
<reference evidence="13" key="1">
    <citation type="submission" date="2020-12" db="EMBL/GenBank/DDBJ databases">
        <title>Vagococcus allomyrinae sp. nov. and Enterococcus lavae sp. nov., isolated from the larvae of Allomyrina dichotoma.</title>
        <authorList>
            <person name="Lee S.D."/>
        </authorList>
    </citation>
    <scope>NUCLEOTIDE SEQUENCE</scope>
    <source>
        <strain evidence="13">BWB3-3</strain>
    </source>
</reference>
<keyword evidence="8 10" id="KW-0472">Membrane</keyword>
<organism evidence="13 14">
    <name type="scientific">Vagococcus allomyrinae</name>
    <dbReference type="NCBI Taxonomy" id="2794353"/>
    <lineage>
        <taxon>Bacteria</taxon>
        <taxon>Bacillati</taxon>
        <taxon>Bacillota</taxon>
        <taxon>Bacilli</taxon>
        <taxon>Lactobacillales</taxon>
        <taxon>Enterococcaceae</taxon>
        <taxon>Vagococcus</taxon>
    </lineage>
</organism>
<dbReference type="Gene3D" id="3.40.710.10">
    <property type="entry name" value="DD-peptidase/beta-lactamase superfamily"/>
    <property type="match status" value="1"/>
</dbReference>
<dbReference type="Pfam" id="PF00905">
    <property type="entry name" value="Transpeptidase"/>
    <property type="match status" value="1"/>
</dbReference>
<dbReference type="InterPro" id="IPR005311">
    <property type="entry name" value="PBP_dimer"/>
</dbReference>
<evidence type="ECO:0000256" key="3">
    <source>
        <dbReference type="ARBA" id="ARBA00022475"/>
    </source>
</evidence>
<dbReference type="PANTHER" id="PTHR30627:SF2">
    <property type="entry name" value="PEPTIDOGLYCAN D,D-TRANSPEPTIDASE MRDA"/>
    <property type="match status" value="1"/>
</dbReference>
<evidence type="ECO:0000256" key="4">
    <source>
        <dbReference type="ARBA" id="ARBA00022692"/>
    </source>
</evidence>
<dbReference type="InterPro" id="IPR036138">
    <property type="entry name" value="PBP_dimer_sf"/>
</dbReference>
<dbReference type="Proteomes" id="UP000674938">
    <property type="component" value="Unassembled WGS sequence"/>
</dbReference>
<keyword evidence="14" id="KW-1185">Reference proteome</keyword>
<dbReference type="RefSeq" id="WP_209531542.1">
    <property type="nucleotide sequence ID" value="NZ_JAEEGA010000018.1"/>
</dbReference>
<accession>A0A940P9D2</accession>
<dbReference type="GO" id="GO:0008360">
    <property type="term" value="P:regulation of cell shape"/>
    <property type="evidence" value="ECO:0007669"/>
    <property type="project" value="UniProtKB-KW"/>
</dbReference>
<comment type="subcellular location">
    <subcellularLocation>
        <location evidence="1">Cell membrane</location>
        <topology evidence="1">Single-pass membrane protein</topology>
    </subcellularLocation>
</comment>
<dbReference type="GO" id="GO:0009252">
    <property type="term" value="P:peptidoglycan biosynthetic process"/>
    <property type="evidence" value="ECO:0007669"/>
    <property type="project" value="UniProtKB-KW"/>
</dbReference>
<dbReference type="GO" id="GO:0005886">
    <property type="term" value="C:plasma membrane"/>
    <property type="evidence" value="ECO:0007669"/>
    <property type="project" value="UniProtKB-SubCell"/>
</dbReference>
<evidence type="ECO:0000256" key="9">
    <source>
        <dbReference type="ARBA" id="ARBA00023316"/>
    </source>
</evidence>
<dbReference type="EMBL" id="JAEEGA010000018">
    <property type="protein sequence ID" value="MBP1043732.1"/>
    <property type="molecule type" value="Genomic_DNA"/>
</dbReference>
<dbReference type="GO" id="GO:0008658">
    <property type="term" value="F:penicillin binding"/>
    <property type="evidence" value="ECO:0007669"/>
    <property type="project" value="InterPro"/>
</dbReference>
<dbReference type="InterPro" id="IPR050515">
    <property type="entry name" value="Beta-lactam/transpept"/>
</dbReference>
<keyword evidence="3" id="KW-1003">Cell membrane</keyword>
<gene>
    <name evidence="13" type="ORF">I6N95_22135</name>
</gene>
<dbReference type="InterPro" id="IPR012338">
    <property type="entry name" value="Beta-lactam/transpept-like"/>
</dbReference>
<keyword evidence="6" id="KW-0573">Peptidoglycan synthesis</keyword>
<proteinExistence type="inferred from homology"/>
<comment type="similarity">
    <text evidence="2">Belongs to the transpeptidase family.</text>
</comment>
<evidence type="ECO:0000256" key="2">
    <source>
        <dbReference type="ARBA" id="ARBA00007171"/>
    </source>
</evidence>
<keyword evidence="9" id="KW-0961">Cell wall biogenesis/degradation</keyword>
<evidence type="ECO:0000259" key="12">
    <source>
        <dbReference type="Pfam" id="PF03717"/>
    </source>
</evidence>
<dbReference type="PANTHER" id="PTHR30627">
    <property type="entry name" value="PEPTIDOGLYCAN D,D-TRANSPEPTIDASE"/>
    <property type="match status" value="1"/>
</dbReference>
<evidence type="ECO:0000256" key="8">
    <source>
        <dbReference type="ARBA" id="ARBA00023136"/>
    </source>
</evidence>
<sequence>MKDTQKKSFQINKKLLKKATNKEGNRKSHIPFRLNFLFFIVFALFVALLVQLAYLQIANGAYFETKIEWSQKSVVQGNAPRGMIYDAQGEVLVGNQANQAIIYTKKQTMKSQEMLEVSKKIVELIAIEPDELTPRDKKDFWLADEANLKEAQSRLSDKETDTKLSNSQIYSNTVDKVTDEEINFDEATLKAASVFKKINGAYAMTPVYIKNKNVTTEEIATIGEHTTDIPGISTGMDWEREYPRGEFMSSILGIVSSEKTGLPEEESEKYLAKGYARNDRVGLSYLEKEYESVLRGTKSQSEVVVNKETNEIESETKTYEGEKGKNIVLTIDMEFQKKVEEILRRHYSVLQGNGKAQYSEGVYAVVNDPKTGEILAMVGLKRDQVTGELSDDTLGTINNVFTPGSSIKGATIMAGYDNGVISGNDTLVDEIIQLQGDPIKKSVFTYGPRSMTAIDALRESSNVYMMKIAFALMGETYSPNMTLGWHPEVFDTLRTTYENFGLGTYTGIDLPGESPGFVSRQNYTPDGNEVAGRMGNLLDLSYGNFDAYTPLQIASYISTIANDGVRVAPHVVKGIYGNNENGGLGQMEQKITPKTLSTVGTPDQLAIIQEGMYQVINGGGTAASMPRTKYLAAGKTGTAEVSEANPADPNNPISLVNSTMVAYAPVDDPKVAVTIILPRIKDDKDHTNTSITAEILDAYYDFYEK</sequence>
<evidence type="ECO:0000313" key="14">
    <source>
        <dbReference type="Proteomes" id="UP000674938"/>
    </source>
</evidence>
<dbReference type="AlphaFoldDB" id="A0A940P9D2"/>
<dbReference type="Pfam" id="PF03717">
    <property type="entry name" value="PBP_dimer"/>
    <property type="match status" value="1"/>
</dbReference>
<dbReference type="Gene3D" id="3.90.1310.10">
    <property type="entry name" value="Penicillin-binding protein 2a (Domain 2)"/>
    <property type="match status" value="1"/>
</dbReference>
<keyword evidence="5" id="KW-0133">Cell shape</keyword>
<evidence type="ECO:0000259" key="11">
    <source>
        <dbReference type="Pfam" id="PF00905"/>
    </source>
</evidence>
<name>A0A940P9D2_9ENTE</name>
<comment type="caution">
    <text evidence="13">The sequence shown here is derived from an EMBL/GenBank/DDBJ whole genome shotgun (WGS) entry which is preliminary data.</text>
</comment>
<evidence type="ECO:0000256" key="10">
    <source>
        <dbReference type="SAM" id="Phobius"/>
    </source>
</evidence>
<feature type="transmembrane region" description="Helical" evidence="10">
    <location>
        <begin position="36"/>
        <end position="57"/>
    </location>
</feature>
<protein>
    <submittedName>
        <fullName evidence="13">Penicillin-binding protein 2</fullName>
    </submittedName>
</protein>
<dbReference type="SUPFAM" id="SSF56519">
    <property type="entry name" value="Penicillin binding protein dimerisation domain"/>
    <property type="match status" value="1"/>
</dbReference>
<evidence type="ECO:0000256" key="6">
    <source>
        <dbReference type="ARBA" id="ARBA00022984"/>
    </source>
</evidence>
<evidence type="ECO:0000256" key="1">
    <source>
        <dbReference type="ARBA" id="ARBA00004162"/>
    </source>
</evidence>
<keyword evidence="4 10" id="KW-0812">Transmembrane</keyword>
<dbReference type="GO" id="GO:0071972">
    <property type="term" value="F:peptidoglycan L,D-transpeptidase activity"/>
    <property type="evidence" value="ECO:0007669"/>
    <property type="project" value="TreeGrafter"/>
</dbReference>
<dbReference type="Gene3D" id="1.10.10.1230">
    <property type="entry name" value="Penicillin-binding protein, N-terminal non-catalytic domain, head sub-domain"/>
    <property type="match status" value="1"/>
</dbReference>